<dbReference type="PANTHER" id="PTHR46796:SF2">
    <property type="entry name" value="TRANSCRIPTIONAL REGULATORY PROTEIN"/>
    <property type="match status" value="1"/>
</dbReference>
<keyword evidence="1" id="KW-0805">Transcription regulation</keyword>
<evidence type="ECO:0000256" key="4">
    <source>
        <dbReference type="ARBA" id="ARBA00023163"/>
    </source>
</evidence>
<dbReference type="InterPro" id="IPR009057">
    <property type="entry name" value="Homeodomain-like_sf"/>
</dbReference>
<dbReference type="PANTHER" id="PTHR46796">
    <property type="entry name" value="HTH-TYPE TRANSCRIPTIONAL ACTIVATOR RHAS-RELATED"/>
    <property type="match status" value="1"/>
</dbReference>
<evidence type="ECO:0000313" key="7">
    <source>
        <dbReference type="Proteomes" id="UP001141259"/>
    </source>
</evidence>
<dbReference type="Gene3D" id="1.10.10.60">
    <property type="entry name" value="Homeodomain-like"/>
    <property type="match status" value="2"/>
</dbReference>
<dbReference type="Gene3D" id="2.60.120.10">
    <property type="entry name" value="Jelly Rolls"/>
    <property type="match status" value="1"/>
</dbReference>
<dbReference type="InterPro" id="IPR014710">
    <property type="entry name" value="RmlC-like_jellyroll"/>
</dbReference>
<keyword evidence="3" id="KW-0010">Activator</keyword>
<keyword evidence="4" id="KW-0804">Transcription</keyword>
<dbReference type="Pfam" id="PF12833">
    <property type="entry name" value="HTH_18"/>
    <property type="match status" value="1"/>
</dbReference>
<dbReference type="SUPFAM" id="SSF51215">
    <property type="entry name" value="Regulatory protein AraC"/>
    <property type="match status" value="1"/>
</dbReference>
<name>A0A9X2VS08_9PSEU</name>
<dbReference type="RefSeq" id="WP_259627309.1">
    <property type="nucleotide sequence ID" value="NZ_JANYMP010000020.1"/>
</dbReference>
<dbReference type="PROSITE" id="PS00041">
    <property type="entry name" value="HTH_ARAC_FAMILY_1"/>
    <property type="match status" value="1"/>
</dbReference>
<organism evidence="6 7">
    <name type="scientific">Umezawaea endophytica</name>
    <dbReference type="NCBI Taxonomy" id="1654476"/>
    <lineage>
        <taxon>Bacteria</taxon>
        <taxon>Bacillati</taxon>
        <taxon>Actinomycetota</taxon>
        <taxon>Actinomycetes</taxon>
        <taxon>Pseudonocardiales</taxon>
        <taxon>Pseudonocardiaceae</taxon>
        <taxon>Umezawaea</taxon>
    </lineage>
</organism>
<dbReference type="PROSITE" id="PS01124">
    <property type="entry name" value="HTH_ARAC_FAMILY_2"/>
    <property type="match status" value="1"/>
</dbReference>
<evidence type="ECO:0000256" key="2">
    <source>
        <dbReference type="ARBA" id="ARBA00023125"/>
    </source>
</evidence>
<dbReference type="InterPro" id="IPR003313">
    <property type="entry name" value="AraC-bd"/>
</dbReference>
<dbReference type="SMART" id="SM00342">
    <property type="entry name" value="HTH_ARAC"/>
    <property type="match status" value="1"/>
</dbReference>
<evidence type="ECO:0000259" key="5">
    <source>
        <dbReference type="PROSITE" id="PS01124"/>
    </source>
</evidence>
<keyword evidence="2" id="KW-0238">DNA-binding</keyword>
<dbReference type="Proteomes" id="UP001141259">
    <property type="component" value="Unassembled WGS sequence"/>
</dbReference>
<dbReference type="InterPro" id="IPR050204">
    <property type="entry name" value="AraC_XylS_family_regulators"/>
</dbReference>
<evidence type="ECO:0000256" key="1">
    <source>
        <dbReference type="ARBA" id="ARBA00023015"/>
    </source>
</evidence>
<dbReference type="Pfam" id="PF02311">
    <property type="entry name" value="AraC_binding"/>
    <property type="match status" value="1"/>
</dbReference>
<feature type="domain" description="HTH araC/xylS-type" evidence="5">
    <location>
        <begin position="167"/>
        <end position="264"/>
    </location>
</feature>
<dbReference type="GO" id="GO:0003700">
    <property type="term" value="F:DNA-binding transcription factor activity"/>
    <property type="evidence" value="ECO:0007669"/>
    <property type="project" value="InterPro"/>
</dbReference>
<proteinExistence type="predicted"/>
<protein>
    <submittedName>
        <fullName evidence="6">AraC family transcriptional regulator</fullName>
    </submittedName>
</protein>
<dbReference type="GO" id="GO:0043565">
    <property type="term" value="F:sequence-specific DNA binding"/>
    <property type="evidence" value="ECO:0007669"/>
    <property type="project" value="InterPro"/>
</dbReference>
<dbReference type="InterPro" id="IPR018062">
    <property type="entry name" value="HTH_AraC-typ_CS"/>
</dbReference>
<dbReference type="SUPFAM" id="SSF46689">
    <property type="entry name" value="Homeodomain-like"/>
    <property type="match status" value="2"/>
</dbReference>
<keyword evidence="7" id="KW-1185">Reference proteome</keyword>
<dbReference type="EMBL" id="JANYMP010000020">
    <property type="protein sequence ID" value="MCS7481825.1"/>
    <property type="molecule type" value="Genomic_DNA"/>
</dbReference>
<sequence>MTVVDDVRYWRHPAVSGVDLIRAHYVTHGFGRHSHDTFAIGVATTGVEELRLDGEVHRVLPGGLVMINPGVVHTGRPAVEGGWAYRAFYPDVEVVAEVAGTASPWFTERIVYHADAAAAVVAAHRAAESADRLAASSLLGQALSALLRAYGGKHVPPPPPGGGRDVEAAREILHERLAEPPSLAELAAEVGTGQFALLRAFRARHGLPPHAYLNQLRVRRACALLDLGTPVARAAVEVGFTDQSHLARHFRRIVGVAPGHYRRKNVQDRP</sequence>
<dbReference type="InterPro" id="IPR037923">
    <property type="entry name" value="HTH-like"/>
</dbReference>
<accession>A0A9X2VS08</accession>
<comment type="caution">
    <text evidence="6">The sequence shown here is derived from an EMBL/GenBank/DDBJ whole genome shotgun (WGS) entry which is preliminary data.</text>
</comment>
<gene>
    <name evidence="6" type="ORF">NZH93_33625</name>
</gene>
<reference evidence="6" key="1">
    <citation type="submission" date="2022-08" db="EMBL/GenBank/DDBJ databases">
        <authorList>
            <person name="Tistechok S."/>
            <person name="Samborskyy M."/>
            <person name="Roman I."/>
        </authorList>
    </citation>
    <scope>NUCLEOTIDE SEQUENCE</scope>
    <source>
        <strain evidence="6">DSM 103496</strain>
    </source>
</reference>
<evidence type="ECO:0000256" key="3">
    <source>
        <dbReference type="ARBA" id="ARBA00023159"/>
    </source>
</evidence>
<dbReference type="AlphaFoldDB" id="A0A9X2VS08"/>
<evidence type="ECO:0000313" key="6">
    <source>
        <dbReference type="EMBL" id="MCS7481825.1"/>
    </source>
</evidence>
<dbReference type="InterPro" id="IPR018060">
    <property type="entry name" value="HTH_AraC"/>
</dbReference>